<feature type="region of interest" description="Disordered" evidence="1">
    <location>
        <begin position="185"/>
        <end position="214"/>
    </location>
</feature>
<evidence type="ECO:0000313" key="3">
    <source>
        <dbReference type="EMBL" id="MFC3023913.1"/>
    </source>
</evidence>
<accession>A0ABV7CAP1</accession>
<proteinExistence type="predicted"/>
<dbReference type="Pfam" id="PF13181">
    <property type="entry name" value="TPR_8"/>
    <property type="match status" value="1"/>
</dbReference>
<feature type="compositionally biased region" description="Basic and acidic residues" evidence="1">
    <location>
        <begin position="191"/>
        <end position="214"/>
    </location>
</feature>
<dbReference type="EMBL" id="JBHRSE010000057">
    <property type="protein sequence ID" value="MFC3023913.1"/>
    <property type="molecule type" value="Genomic_DNA"/>
</dbReference>
<reference evidence="4" key="1">
    <citation type="journal article" date="2019" name="Int. J. Syst. Evol. Microbiol.">
        <title>The Global Catalogue of Microorganisms (GCM) 10K type strain sequencing project: providing services to taxonomists for standard genome sequencing and annotation.</title>
        <authorList>
            <consortium name="The Broad Institute Genomics Platform"/>
            <consortium name="The Broad Institute Genome Sequencing Center for Infectious Disease"/>
            <person name="Wu L."/>
            <person name="Ma J."/>
        </authorList>
    </citation>
    <scope>NUCLEOTIDE SEQUENCE [LARGE SCALE GENOMIC DNA]</scope>
    <source>
        <strain evidence="4">KCTC 62784</strain>
    </source>
</reference>
<evidence type="ECO:0000313" key="4">
    <source>
        <dbReference type="Proteomes" id="UP001595384"/>
    </source>
</evidence>
<dbReference type="InterPro" id="IPR011990">
    <property type="entry name" value="TPR-like_helical_dom_sf"/>
</dbReference>
<protein>
    <submittedName>
        <fullName evidence="3">Tetratricopeptide repeat protein</fullName>
    </submittedName>
</protein>
<comment type="caution">
    <text evidence="3">The sequence shown here is derived from an EMBL/GenBank/DDBJ whole genome shotgun (WGS) entry which is preliminary data.</text>
</comment>
<dbReference type="InterPro" id="IPR019734">
    <property type="entry name" value="TPR_rpt"/>
</dbReference>
<sequence length="214" mass="23682">MNNSILTCFTTMTLSMLAASSVNAATMDPLRSIQHRWAQCQYKIKDSDTQEACFEHLIKDNQQATAQAPQRSDLKVWLAINNASLAGAKGGLGALSYVKKAKALLEEVIKTDPTTLNGSAYTTLGSLYYKVPGWPIGFGDDDMAETMLKKALAINPQGIDPNYFYGDFLVDQGKDQQAIAYFKRAQQAPARADRPLADQERQKEISKKLKQLEQ</sequence>
<feature type="signal peptide" evidence="2">
    <location>
        <begin position="1"/>
        <end position="24"/>
    </location>
</feature>
<name>A0ABV7CAP1_9VIBR</name>
<keyword evidence="4" id="KW-1185">Reference proteome</keyword>
<evidence type="ECO:0000256" key="2">
    <source>
        <dbReference type="SAM" id="SignalP"/>
    </source>
</evidence>
<dbReference type="Gene3D" id="1.25.40.10">
    <property type="entry name" value="Tetratricopeptide repeat domain"/>
    <property type="match status" value="1"/>
</dbReference>
<feature type="chain" id="PRO_5046555693" evidence="2">
    <location>
        <begin position="25"/>
        <end position="214"/>
    </location>
</feature>
<gene>
    <name evidence="3" type="ORF">ACFODT_08755</name>
</gene>
<organism evidence="3 4">
    <name type="scientific">Vibrio zhugei</name>
    <dbReference type="NCBI Taxonomy" id="2479546"/>
    <lineage>
        <taxon>Bacteria</taxon>
        <taxon>Pseudomonadati</taxon>
        <taxon>Pseudomonadota</taxon>
        <taxon>Gammaproteobacteria</taxon>
        <taxon>Vibrionales</taxon>
        <taxon>Vibrionaceae</taxon>
        <taxon>Vibrio</taxon>
    </lineage>
</organism>
<evidence type="ECO:0000256" key="1">
    <source>
        <dbReference type="SAM" id="MobiDB-lite"/>
    </source>
</evidence>
<dbReference type="RefSeq" id="WP_123014991.1">
    <property type="nucleotide sequence ID" value="NZ_AP024912.1"/>
</dbReference>
<dbReference type="SUPFAM" id="SSF48452">
    <property type="entry name" value="TPR-like"/>
    <property type="match status" value="1"/>
</dbReference>
<dbReference type="Proteomes" id="UP001595384">
    <property type="component" value="Unassembled WGS sequence"/>
</dbReference>
<keyword evidence="2" id="KW-0732">Signal</keyword>